<dbReference type="InterPro" id="IPR050445">
    <property type="entry name" value="Bact_polysacc_biosynth/exp"/>
</dbReference>
<dbReference type="GO" id="GO:0004713">
    <property type="term" value="F:protein tyrosine kinase activity"/>
    <property type="evidence" value="ECO:0007669"/>
    <property type="project" value="TreeGrafter"/>
</dbReference>
<name>A0A4Y8V898_9BACT</name>
<keyword evidence="1" id="KW-1133">Transmembrane helix</keyword>
<evidence type="ECO:0000256" key="1">
    <source>
        <dbReference type="SAM" id="Phobius"/>
    </source>
</evidence>
<feature type="transmembrane region" description="Helical" evidence="1">
    <location>
        <begin position="324"/>
        <end position="342"/>
    </location>
</feature>
<sequence>MEKKDGYINVSEILKAVLSKKKLFLISLPIAIVVSSLIIICVPRSYTSSAMLVPEVENPMDMGSVGSLASSFGIDLNHIGGTDAISPLLYPELLNDNGFVASLLKIQVKTQDGTLKCSYYEYLKKHQKIAWWTKAMGVVKRIFKSKETNAKRNNFKDEFENPYFLSKDEDDIVGAARSLIGLTVDKKTGVITIHTEAQDPLICKNLADSVSSKLQVFITNYRTQKARHDVEYYKSLTAKTKANYEKARQLYGSYSDSNMDVVLESVRSKQTDLENDMQLKFNAYTAMVTLLQAAEAKLRERTPAFTTLQGASVPIKPTKPRRMIFVLAITILVFVGDLTYVLKDYILGKN</sequence>
<reference evidence="2 3" key="1">
    <citation type="submission" date="2019-02" db="EMBL/GenBank/DDBJ databases">
        <title>Draft Genome Sequence of the Prevotella sp. BCRC 81118, Isolated from Human Feces.</title>
        <authorList>
            <person name="Huang C.-H."/>
        </authorList>
    </citation>
    <scope>NUCLEOTIDE SEQUENCE [LARGE SCALE GENOMIC DNA]</scope>
    <source>
        <strain evidence="2 3">BCRC 81118</strain>
    </source>
</reference>
<dbReference type="EMBL" id="SGVY01000040">
    <property type="protein sequence ID" value="TFH77276.1"/>
    <property type="molecule type" value="Genomic_DNA"/>
</dbReference>
<evidence type="ECO:0000313" key="2">
    <source>
        <dbReference type="EMBL" id="TFH77276.1"/>
    </source>
</evidence>
<keyword evidence="3" id="KW-1185">Reference proteome</keyword>
<comment type="caution">
    <text evidence="2">The sequence shown here is derived from an EMBL/GenBank/DDBJ whole genome shotgun (WGS) entry which is preliminary data.</text>
</comment>
<proteinExistence type="predicted"/>
<dbReference type="OrthoDB" id="1522571at2"/>
<dbReference type="GeneID" id="302996145"/>
<protein>
    <submittedName>
        <fullName evidence="2">Chain-length determining protein</fullName>
    </submittedName>
</protein>
<keyword evidence="1" id="KW-0812">Transmembrane</keyword>
<dbReference type="Proteomes" id="UP000297872">
    <property type="component" value="Unassembled WGS sequence"/>
</dbReference>
<dbReference type="PANTHER" id="PTHR32309:SF13">
    <property type="entry name" value="FERRIC ENTEROBACTIN TRANSPORT PROTEIN FEPE"/>
    <property type="match status" value="1"/>
</dbReference>
<feature type="transmembrane region" description="Helical" evidence="1">
    <location>
        <begin position="23"/>
        <end position="42"/>
    </location>
</feature>
<dbReference type="RefSeq" id="WP_134844104.1">
    <property type="nucleotide sequence ID" value="NZ_SGVY01000040.1"/>
</dbReference>
<dbReference type="GO" id="GO:0005886">
    <property type="term" value="C:plasma membrane"/>
    <property type="evidence" value="ECO:0007669"/>
    <property type="project" value="TreeGrafter"/>
</dbReference>
<dbReference type="AlphaFoldDB" id="A0A4Y8V898"/>
<dbReference type="PANTHER" id="PTHR32309">
    <property type="entry name" value="TYROSINE-PROTEIN KINASE"/>
    <property type="match status" value="1"/>
</dbReference>
<keyword evidence="1" id="KW-0472">Membrane</keyword>
<gene>
    <name evidence="2" type="ORF">EXN75_12740</name>
</gene>
<accession>A0A4Y8V898</accession>
<evidence type="ECO:0000313" key="3">
    <source>
        <dbReference type="Proteomes" id="UP000297872"/>
    </source>
</evidence>
<organism evidence="2 3">
    <name type="scientific">Segatella hominis</name>
    <dbReference type="NCBI Taxonomy" id="2518605"/>
    <lineage>
        <taxon>Bacteria</taxon>
        <taxon>Pseudomonadati</taxon>
        <taxon>Bacteroidota</taxon>
        <taxon>Bacteroidia</taxon>
        <taxon>Bacteroidales</taxon>
        <taxon>Prevotellaceae</taxon>
        <taxon>Segatella</taxon>
    </lineage>
</organism>